<reference evidence="2 3" key="1">
    <citation type="submission" date="2020-08" db="EMBL/GenBank/DDBJ databases">
        <title>Aphidius gifuensis genome sequencing and assembly.</title>
        <authorList>
            <person name="Du Z."/>
        </authorList>
    </citation>
    <scope>NUCLEOTIDE SEQUENCE [LARGE SCALE GENOMIC DNA]</scope>
    <source>
        <strain evidence="2">YNYX2018</strain>
        <tissue evidence="2">Adults</tissue>
    </source>
</reference>
<gene>
    <name evidence="2" type="ORF">HCN44_009919</name>
</gene>
<feature type="region of interest" description="Disordered" evidence="1">
    <location>
        <begin position="95"/>
        <end position="148"/>
    </location>
</feature>
<keyword evidence="3" id="KW-1185">Reference proteome</keyword>
<accession>A0A834Y1M1</accession>
<evidence type="ECO:0000313" key="2">
    <source>
        <dbReference type="EMBL" id="KAF7996083.1"/>
    </source>
</evidence>
<evidence type="ECO:0000313" key="3">
    <source>
        <dbReference type="Proteomes" id="UP000639338"/>
    </source>
</evidence>
<proteinExistence type="predicted"/>
<feature type="compositionally biased region" description="Acidic residues" evidence="1">
    <location>
        <begin position="131"/>
        <end position="148"/>
    </location>
</feature>
<organism evidence="2 3">
    <name type="scientific">Aphidius gifuensis</name>
    <name type="common">Parasitoid wasp</name>
    <dbReference type="NCBI Taxonomy" id="684658"/>
    <lineage>
        <taxon>Eukaryota</taxon>
        <taxon>Metazoa</taxon>
        <taxon>Ecdysozoa</taxon>
        <taxon>Arthropoda</taxon>
        <taxon>Hexapoda</taxon>
        <taxon>Insecta</taxon>
        <taxon>Pterygota</taxon>
        <taxon>Neoptera</taxon>
        <taxon>Endopterygota</taxon>
        <taxon>Hymenoptera</taxon>
        <taxon>Apocrita</taxon>
        <taxon>Ichneumonoidea</taxon>
        <taxon>Braconidae</taxon>
        <taxon>Aphidiinae</taxon>
        <taxon>Aphidius</taxon>
    </lineage>
</organism>
<dbReference type="EMBL" id="JACMRX010000002">
    <property type="protein sequence ID" value="KAF7996083.1"/>
    <property type="molecule type" value="Genomic_DNA"/>
</dbReference>
<protein>
    <submittedName>
        <fullName evidence="2">Uncharacterized protein</fullName>
    </submittedName>
</protein>
<sequence length="148" mass="17039">MIEYHTGSIAALISASRLYRNFSGFDIKIDVNNNIQSEIHQTDGTDWKDFDDRALATHDAPYKVTSNATFQITKTPLGKALLQYKIMPSRHLWDDHLDGPISDEEDENMHTDEDVEEEEEEEEVRINIKEDVEDQVEDDNDVDEGIEL</sequence>
<dbReference type="Proteomes" id="UP000639338">
    <property type="component" value="Unassembled WGS sequence"/>
</dbReference>
<dbReference type="AlphaFoldDB" id="A0A834Y1M1"/>
<feature type="compositionally biased region" description="Acidic residues" evidence="1">
    <location>
        <begin position="101"/>
        <end position="123"/>
    </location>
</feature>
<evidence type="ECO:0000256" key="1">
    <source>
        <dbReference type="SAM" id="MobiDB-lite"/>
    </source>
</evidence>
<name>A0A834Y1M1_APHGI</name>
<comment type="caution">
    <text evidence="2">The sequence shown here is derived from an EMBL/GenBank/DDBJ whole genome shotgun (WGS) entry which is preliminary data.</text>
</comment>